<dbReference type="Proteomes" id="UP000318704">
    <property type="component" value="Chromosome"/>
</dbReference>
<feature type="transmembrane region" description="Helical" evidence="1">
    <location>
        <begin position="6"/>
        <end position="27"/>
    </location>
</feature>
<evidence type="ECO:0000313" key="3">
    <source>
        <dbReference type="Proteomes" id="UP000318704"/>
    </source>
</evidence>
<keyword evidence="1" id="KW-1133">Transmembrane helix</keyword>
<evidence type="ECO:0000256" key="1">
    <source>
        <dbReference type="SAM" id="Phobius"/>
    </source>
</evidence>
<organism evidence="2 3">
    <name type="scientific">Gimesia aquarii</name>
    <dbReference type="NCBI Taxonomy" id="2527964"/>
    <lineage>
        <taxon>Bacteria</taxon>
        <taxon>Pseudomonadati</taxon>
        <taxon>Planctomycetota</taxon>
        <taxon>Planctomycetia</taxon>
        <taxon>Planctomycetales</taxon>
        <taxon>Planctomycetaceae</taxon>
        <taxon>Gimesia</taxon>
    </lineage>
</organism>
<name>A0A517VWK3_9PLAN</name>
<keyword evidence="1" id="KW-0812">Transmembrane</keyword>
<reference evidence="2 3" key="1">
    <citation type="submission" date="2019-03" db="EMBL/GenBank/DDBJ databases">
        <title>Deep-cultivation of Planctomycetes and their phenomic and genomic characterization uncovers novel biology.</title>
        <authorList>
            <person name="Wiegand S."/>
            <person name="Jogler M."/>
            <person name="Boedeker C."/>
            <person name="Pinto D."/>
            <person name="Vollmers J."/>
            <person name="Rivas-Marin E."/>
            <person name="Kohn T."/>
            <person name="Peeters S.H."/>
            <person name="Heuer A."/>
            <person name="Rast P."/>
            <person name="Oberbeckmann S."/>
            <person name="Bunk B."/>
            <person name="Jeske O."/>
            <person name="Meyerdierks A."/>
            <person name="Storesund J.E."/>
            <person name="Kallscheuer N."/>
            <person name="Luecker S."/>
            <person name="Lage O.M."/>
            <person name="Pohl T."/>
            <person name="Merkel B.J."/>
            <person name="Hornburger P."/>
            <person name="Mueller R.-W."/>
            <person name="Bruemmer F."/>
            <person name="Labrenz M."/>
            <person name="Spormann A.M."/>
            <person name="Op den Camp H."/>
            <person name="Overmann J."/>
            <person name="Amann R."/>
            <person name="Jetten M.S.M."/>
            <person name="Mascher T."/>
            <person name="Medema M.H."/>
            <person name="Devos D.P."/>
            <person name="Kaster A.-K."/>
            <person name="Ovreas L."/>
            <person name="Rohde M."/>
            <person name="Galperin M.Y."/>
            <person name="Jogler C."/>
        </authorList>
    </citation>
    <scope>NUCLEOTIDE SEQUENCE [LARGE SCALE GENOMIC DNA]</scope>
    <source>
        <strain evidence="2 3">V144</strain>
    </source>
</reference>
<feature type="transmembrane region" description="Helical" evidence="1">
    <location>
        <begin position="70"/>
        <end position="90"/>
    </location>
</feature>
<gene>
    <name evidence="2" type="ORF">V144x_28470</name>
</gene>
<dbReference type="EMBL" id="CP037920">
    <property type="protein sequence ID" value="QDT97372.1"/>
    <property type="molecule type" value="Genomic_DNA"/>
</dbReference>
<dbReference type="KEGG" id="gaw:V144x_28470"/>
<keyword evidence="1" id="KW-0472">Membrane</keyword>
<proteinExistence type="predicted"/>
<dbReference type="AlphaFoldDB" id="A0A517VWK3"/>
<feature type="transmembrane region" description="Helical" evidence="1">
    <location>
        <begin position="39"/>
        <end position="58"/>
    </location>
</feature>
<protein>
    <submittedName>
        <fullName evidence="2">Uncharacterized protein</fullName>
    </submittedName>
</protein>
<sequence>MNHNLLLRIVVYFQLLATLYIFYMVRVGPDDLSTIHRELIFGLIPGASSLSLVIFYCLFNDYQYSWKQLLFVSISWVANSISTGMCIGMFRI</sequence>
<evidence type="ECO:0000313" key="2">
    <source>
        <dbReference type="EMBL" id="QDT97372.1"/>
    </source>
</evidence>
<accession>A0A517VWK3</accession>